<dbReference type="STRING" id="1265820.PCORN_05301"/>
<evidence type="ECO:0000313" key="10">
    <source>
        <dbReference type="Proteomes" id="UP000019254"/>
    </source>
</evidence>
<evidence type="ECO:0000259" key="8">
    <source>
        <dbReference type="SMART" id="SM00382"/>
    </source>
</evidence>
<gene>
    <name evidence="9" type="ORF">PCORN_05301</name>
</gene>
<dbReference type="InterPro" id="IPR003593">
    <property type="entry name" value="AAA+_ATPase"/>
</dbReference>
<evidence type="ECO:0000256" key="4">
    <source>
        <dbReference type="ARBA" id="ARBA00022496"/>
    </source>
</evidence>
<dbReference type="EMBL" id="AODE01000011">
    <property type="protein sequence ID" value="EUJ31444.1"/>
    <property type="molecule type" value="Genomic_DNA"/>
</dbReference>
<accession>W7BX93</accession>
<dbReference type="GO" id="GO:0006826">
    <property type="term" value="P:iron ion transport"/>
    <property type="evidence" value="ECO:0007669"/>
    <property type="project" value="UniProtKB-KW"/>
</dbReference>
<dbReference type="PANTHER" id="PTHR42771">
    <property type="entry name" value="IRON(3+)-HYDROXAMATE IMPORT ATP-BINDING PROTEIN FHUC"/>
    <property type="match status" value="1"/>
</dbReference>
<evidence type="ECO:0000256" key="5">
    <source>
        <dbReference type="ARBA" id="ARBA00023004"/>
    </source>
</evidence>
<dbReference type="GO" id="GO:0005524">
    <property type="term" value="F:ATP binding"/>
    <property type="evidence" value="ECO:0007669"/>
    <property type="project" value="InterPro"/>
</dbReference>
<organism evidence="9 10">
    <name type="scientific">Listeria cornellensis FSL F6-0969</name>
    <dbReference type="NCBI Taxonomy" id="1265820"/>
    <lineage>
        <taxon>Bacteria</taxon>
        <taxon>Bacillati</taxon>
        <taxon>Bacillota</taxon>
        <taxon>Bacilli</taxon>
        <taxon>Bacillales</taxon>
        <taxon>Listeriaceae</taxon>
        <taxon>Listeria</taxon>
    </lineage>
</organism>
<sequence length="281" mass="31908">MGLKLKKGVPAMQYVRCFELSSGSVTNPNIYPYNILRGKSGELFIFDTITILYGNNGSGKSTLLNLMATKLGVAGAEQNKAWSNMDYFLNYVEGSKASYGTAEDGVRELAIPANSRYIKSEDILYEVKKIQQEAILREGYMYERGRLGQTKEEIAEHQGSYAMKKEIKRLQFAQEKYSNGETAMQIFEDYIVPEGFYLLDEPESSLSPENQMKLAEIINQAARFLDCQFVIATHSPFLLGALSGTIYNLDRDGLQTCAWTELENVQLLERFFHERQDAFRK</sequence>
<dbReference type="AlphaFoldDB" id="W7BX93"/>
<dbReference type="PANTHER" id="PTHR42771:SF2">
    <property type="entry name" value="IRON(3+)-HYDROXAMATE IMPORT ATP-BINDING PROTEIN FHUC"/>
    <property type="match status" value="1"/>
</dbReference>
<proteinExistence type="predicted"/>
<dbReference type="InterPro" id="IPR051535">
    <property type="entry name" value="Siderophore_ABC-ATPase"/>
</dbReference>
<dbReference type="InterPro" id="IPR027417">
    <property type="entry name" value="P-loop_NTPase"/>
</dbReference>
<evidence type="ECO:0000256" key="7">
    <source>
        <dbReference type="ARBA" id="ARBA00023136"/>
    </source>
</evidence>
<dbReference type="SMART" id="SM00382">
    <property type="entry name" value="AAA"/>
    <property type="match status" value="1"/>
</dbReference>
<dbReference type="Pfam" id="PF13304">
    <property type="entry name" value="AAA_21"/>
    <property type="match status" value="1"/>
</dbReference>
<name>W7BX93_9LIST</name>
<evidence type="ECO:0000256" key="6">
    <source>
        <dbReference type="ARBA" id="ARBA00023065"/>
    </source>
</evidence>
<keyword evidence="7" id="KW-0472">Membrane</keyword>
<dbReference type="PATRIC" id="fig|1265820.5.peg.1037"/>
<dbReference type="GO" id="GO:0016887">
    <property type="term" value="F:ATP hydrolysis activity"/>
    <property type="evidence" value="ECO:0007669"/>
    <property type="project" value="InterPro"/>
</dbReference>
<feature type="domain" description="AAA+ ATPase" evidence="8">
    <location>
        <begin position="46"/>
        <end position="252"/>
    </location>
</feature>
<dbReference type="Proteomes" id="UP000019254">
    <property type="component" value="Unassembled WGS sequence"/>
</dbReference>
<evidence type="ECO:0000256" key="1">
    <source>
        <dbReference type="ARBA" id="ARBA00004202"/>
    </source>
</evidence>
<evidence type="ECO:0000256" key="2">
    <source>
        <dbReference type="ARBA" id="ARBA00022448"/>
    </source>
</evidence>
<keyword evidence="10" id="KW-1185">Reference proteome</keyword>
<dbReference type="SUPFAM" id="SSF52540">
    <property type="entry name" value="P-loop containing nucleoside triphosphate hydrolases"/>
    <property type="match status" value="1"/>
</dbReference>
<keyword evidence="3" id="KW-1003">Cell membrane</keyword>
<dbReference type="InterPro" id="IPR003959">
    <property type="entry name" value="ATPase_AAA_core"/>
</dbReference>
<comment type="subcellular location">
    <subcellularLocation>
        <location evidence="1">Cell membrane</location>
        <topology evidence="1">Peripheral membrane protein</topology>
    </subcellularLocation>
</comment>
<reference evidence="9 10" key="1">
    <citation type="journal article" date="2014" name="Int. J. Syst. Evol. Microbiol.">
        <title>Listeria floridensis sp. nov., Listeria aquatica sp. nov., Listeria cornellensis sp. nov., Listeria riparia sp. nov. and Listeria grandensis sp. nov., from agricultural and natural environments.</title>
        <authorList>
            <person name="den Bakker H.C."/>
            <person name="Warchocki S."/>
            <person name="Wright E.M."/>
            <person name="Allred A.F."/>
            <person name="Ahlstrom C."/>
            <person name="Manuel C.S."/>
            <person name="Stasiewicz M.J."/>
            <person name="Burrell A."/>
            <person name="Roof S."/>
            <person name="Strawn L."/>
            <person name="Fortes E.D."/>
            <person name="Nightingale K.K."/>
            <person name="Kephart D."/>
            <person name="Wiedmann M."/>
        </authorList>
    </citation>
    <scope>NUCLEOTIDE SEQUENCE [LARGE SCALE GENOMIC DNA]</scope>
    <source>
        <strain evidence="10">FSL F6-969</strain>
    </source>
</reference>
<dbReference type="Gene3D" id="3.40.50.300">
    <property type="entry name" value="P-loop containing nucleotide triphosphate hydrolases"/>
    <property type="match status" value="1"/>
</dbReference>
<evidence type="ECO:0000256" key="3">
    <source>
        <dbReference type="ARBA" id="ARBA00022475"/>
    </source>
</evidence>
<dbReference type="GO" id="GO:0005886">
    <property type="term" value="C:plasma membrane"/>
    <property type="evidence" value="ECO:0007669"/>
    <property type="project" value="UniProtKB-SubCell"/>
</dbReference>
<keyword evidence="5" id="KW-0408">Iron</keyword>
<dbReference type="CDD" id="cd00267">
    <property type="entry name" value="ABC_ATPase"/>
    <property type="match status" value="1"/>
</dbReference>
<keyword evidence="4" id="KW-0410">Iron transport</keyword>
<keyword evidence="6" id="KW-0406">Ion transport</keyword>
<evidence type="ECO:0000313" key="9">
    <source>
        <dbReference type="EMBL" id="EUJ31444.1"/>
    </source>
</evidence>
<protein>
    <submittedName>
        <fullName evidence="9">AAA ATPase</fullName>
    </submittedName>
</protein>
<keyword evidence="2" id="KW-0813">Transport</keyword>
<comment type="caution">
    <text evidence="9">The sequence shown here is derived from an EMBL/GenBank/DDBJ whole genome shotgun (WGS) entry which is preliminary data.</text>
</comment>